<proteinExistence type="predicted"/>
<feature type="domain" description="Putative restriction endonuclease" evidence="1">
    <location>
        <begin position="11"/>
        <end position="161"/>
    </location>
</feature>
<dbReference type="KEGG" id="mdn:JT25_012120"/>
<dbReference type="Proteomes" id="UP000030512">
    <property type="component" value="Chromosome"/>
</dbReference>
<organism evidence="2 3">
    <name type="scientific">Methylomonas denitrificans</name>
    <dbReference type="NCBI Taxonomy" id="1538553"/>
    <lineage>
        <taxon>Bacteria</taxon>
        <taxon>Pseudomonadati</taxon>
        <taxon>Pseudomonadota</taxon>
        <taxon>Gammaproteobacteria</taxon>
        <taxon>Methylococcales</taxon>
        <taxon>Methylococcaceae</taxon>
        <taxon>Methylomonas</taxon>
    </lineage>
</organism>
<dbReference type="Pfam" id="PF05685">
    <property type="entry name" value="Uma2"/>
    <property type="match status" value="1"/>
</dbReference>
<dbReference type="EMBL" id="CP014476">
    <property type="protein sequence ID" value="AMK77221.1"/>
    <property type="molecule type" value="Genomic_DNA"/>
</dbReference>
<reference evidence="2 3" key="1">
    <citation type="journal article" date="2015" name="Environ. Microbiol.">
        <title>Methane oxidation coupled to nitrate reduction under hypoxia by the Gammaproteobacterium Methylomonas denitrificans, sp. nov. type strain FJG1.</title>
        <authorList>
            <person name="Kits K.D."/>
            <person name="Klotz M.G."/>
            <person name="Stein L.Y."/>
        </authorList>
    </citation>
    <scope>NUCLEOTIDE SEQUENCE [LARGE SCALE GENOMIC DNA]</scope>
    <source>
        <strain evidence="2 3">FJG1</strain>
    </source>
</reference>
<dbReference type="OrthoDB" id="26750at2"/>
<dbReference type="InterPro" id="IPR011335">
    <property type="entry name" value="Restrct_endonuc-II-like"/>
</dbReference>
<evidence type="ECO:0000313" key="3">
    <source>
        <dbReference type="Proteomes" id="UP000030512"/>
    </source>
</evidence>
<dbReference type="SUPFAM" id="SSF52980">
    <property type="entry name" value="Restriction endonuclease-like"/>
    <property type="match status" value="1"/>
</dbReference>
<sequence>MVFPQHRISPEAYLRSELLADIKHQLIDGKPHRMPDVSSNHNLIAGNIACELKQQLKGTPCRTLISDMKLRVADDFFYPDVMVVCNEDNVDPYYKIAPTIIIEVLSKTTRKFDQTAKRLRCQNIPSLQEYVLIEQDKGEIQLFSRAHNWQSFYYYLGDRISFASLGISIAVEDIYERVDNEDVLSFLQQKQQEALQSAS</sequence>
<dbReference type="CDD" id="cd06260">
    <property type="entry name" value="DUF820-like"/>
    <property type="match status" value="1"/>
</dbReference>
<dbReference type="Gene3D" id="3.90.1570.10">
    <property type="entry name" value="tt1808, chain A"/>
    <property type="match status" value="1"/>
</dbReference>
<dbReference type="AlphaFoldDB" id="A0A126T560"/>
<keyword evidence="3" id="KW-1185">Reference proteome</keyword>
<dbReference type="PANTHER" id="PTHR36558:SF1">
    <property type="entry name" value="RESTRICTION ENDONUCLEASE DOMAIN-CONTAINING PROTEIN-RELATED"/>
    <property type="match status" value="1"/>
</dbReference>
<dbReference type="STRING" id="1538553.JT25_012120"/>
<gene>
    <name evidence="2" type="ORF">JT25_012120</name>
</gene>
<accession>A0A126T560</accession>
<evidence type="ECO:0000313" key="2">
    <source>
        <dbReference type="EMBL" id="AMK77221.1"/>
    </source>
</evidence>
<dbReference type="InterPro" id="IPR008538">
    <property type="entry name" value="Uma2"/>
</dbReference>
<protein>
    <recommendedName>
        <fullName evidence="1">Putative restriction endonuclease domain-containing protein</fullName>
    </recommendedName>
</protein>
<evidence type="ECO:0000259" key="1">
    <source>
        <dbReference type="Pfam" id="PF05685"/>
    </source>
</evidence>
<dbReference type="PANTHER" id="PTHR36558">
    <property type="entry name" value="GLR1098 PROTEIN"/>
    <property type="match status" value="1"/>
</dbReference>
<name>A0A126T560_9GAMM</name>
<dbReference type="InterPro" id="IPR012296">
    <property type="entry name" value="Nuclease_put_TT1808"/>
</dbReference>